<comment type="catalytic activity">
    <reaction evidence="8">
        <text>adenosine + phosphate = alpha-D-ribose 1-phosphate + adenine</text>
        <dbReference type="Rhea" id="RHEA:27642"/>
        <dbReference type="ChEBI" id="CHEBI:16335"/>
        <dbReference type="ChEBI" id="CHEBI:16708"/>
        <dbReference type="ChEBI" id="CHEBI:43474"/>
        <dbReference type="ChEBI" id="CHEBI:57720"/>
        <dbReference type="EC" id="2.4.2.1"/>
    </reaction>
    <physiologicalReaction direction="left-to-right" evidence="8">
        <dbReference type="Rhea" id="RHEA:27643"/>
    </physiologicalReaction>
</comment>
<evidence type="ECO:0000256" key="8">
    <source>
        <dbReference type="ARBA" id="ARBA00048968"/>
    </source>
</evidence>
<comment type="catalytic activity">
    <reaction evidence="7">
        <text>adenosine + H2O + H(+) = inosine + NH4(+)</text>
        <dbReference type="Rhea" id="RHEA:24408"/>
        <dbReference type="ChEBI" id="CHEBI:15377"/>
        <dbReference type="ChEBI" id="CHEBI:15378"/>
        <dbReference type="ChEBI" id="CHEBI:16335"/>
        <dbReference type="ChEBI" id="CHEBI:17596"/>
        <dbReference type="ChEBI" id="CHEBI:28938"/>
        <dbReference type="EC" id="3.5.4.4"/>
    </reaction>
    <physiologicalReaction direction="left-to-right" evidence="7">
        <dbReference type="Rhea" id="RHEA:24409"/>
    </physiologicalReaction>
</comment>
<keyword evidence="4" id="KW-0479">Metal-binding</keyword>
<name>A0A1I3X0Q0_9GAMM</name>
<evidence type="ECO:0000256" key="3">
    <source>
        <dbReference type="ARBA" id="ARBA00022679"/>
    </source>
</evidence>
<evidence type="ECO:0000256" key="9">
    <source>
        <dbReference type="ARBA" id="ARBA00049893"/>
    </source>
</evidence>
<dbReference type="PANTHER" id="PTHR30616:SF2">
    <property type="entry name" value="PURINE NUCLEOSIDE PHOSPHORYLASE LACC1"/>
    <property type="match status" value="1"/>
</dbReference>
<proteinExistence type="inferred from homology"/>
<keyword evidence="12" id="KW-1185">Reference proteome</keyword>
<dbReference type="SUPFAM" id="SSF64438">
    <property type="entry name" value="CNF1/YfiH-like putative cysteine hydrolases"/>
    <property type="match status" value="1"/>
</dbReference>
<dbReference type="PANTHER" id="PTHR30616">
    <property type="entry name" value="UNCHARACTERIZED PROTEIN YFIH"/>
    <property type="match status" value="1"/>
</dbReference>
<dbReference type="GO" id="GO:0017061">
    <property type="term" value="F:S-methyl-5-thioadenosine phosphorylase activity"/>
    <property type="evidence" value="ECO:0007669"/>
    <property type="project" value="UniProtKB-EC"/>
</dbReference>
<dbReference type="AlphaFoldDB" id="A0A1I3X0Q0"/>
<dbReference type="InterPro" id="IPR011324">
    <property type="entry name" value="Cytotoxic_necrot_fac-like_cat"/>
</dbReference>
<evidence type="ECO:0000256" key="6">
    <source>
        <dbReference type="ARBA" id="ARBA00022833"/>
    </source>
</evidence>
<evidence type="ECO:0000313" key="12">
    <source>
        <dbReference type="Proteomes" id="UP000198924"/>
    </source>
</evidence>
<dbReference type="STRING" id="45496.SAMN04488079_105120"/>
<keyword evidence="3" id="KW-0808">Transferase</keyword>
<dbReference type="EMBL" id="FOSH01000005">
    <property type="protein sequence ID" value="SFK12371.1"/>
    <property type="molecule type" value="Genomic_DNA"/>
</dbReference>
<gene>
    <name evidence="11" type="ORF">SAMN04488079_105120</name>
</gene>
<dbReference type="Pfam" id="PF02578">
    <property type="entry name" value="Cu-oxidase_4"/>
    <property type="match status" value="1"/>
</dbReference>
<comment type="similarity">
    <text evidence="2 10">Belongs to the purine nucleoside phosphorylase YfiH/LACC1 family.</text>
</comment>
<dbReference type="RefSeq" id="WP_177207260.1">
    <property type="nucleotide sequence ID" value="NZ_FOSH01000005.1"/>
</dbReference>
<dbReference type="InterPro" id="IPR003730">
    <property type="entry name" value="Cu_polyphenol_OxRdtase"/>
</dbReference>
<evidence type="ECO:0000256" key="7">
    <source>
        <dbReference type="ARBA" id="ARBA00047989"/>
    </source>
</evidence>
<evidence type="ECO:0000313" key="11">
    <source>
        <dbReference type="EMBL" id="SFK12371.1"/>
    </source>
</evidence>
<evidence type="ECO:0000256" key="2">
    <source>
        <dbReference type="ARBA" id="ARBA00007353"/>
    </source>
</evidence>
<comment type="catalytic activity">
    <reaction evidence="1">
        <text>inosine + phosphate = alpha-D-ribose 1-phosphate + hypoxanthine</text>
        <dbReference type="Rhea" id="RHEA:27646"/>
        <dbReference type="ChEBI" id="CHEBI:17368"/>
        <dbReference type="ChEBI" id="CHEBI:17596"/>
        <dbReference type="ChEBI" id="CHEBI:43474"/>
        <dbReference type="ChEBI" id="CHEBI:57720"/>
        <dbReference type="EC" id="2.4.2.1"/>
    </reaction>
    <physiologicalReaction direction="left-to-right" evidence="1">
        <dbReference type="Rhea" id="RHEA:27647"/>
    </physiologicalReaction>
</comment>
<keyword evidence="5" id="KW-0378">Hydrolase</keyword>
<dbReference type="Proteomes" id="UP000198924">
    <property type="component" value="Unassembled WGS sequence"/>
</dbReference>
<dbReference type="CDD" id="cd16833">
    <property type="entry name" value="YfiH"/>
    <property type="match status" value="1"/>
</dbReference>
<dbReference type="Gene3D" id="3.60.140.10">
    <property type="entry name" value="CNF1/YfiH-like putative cysteine hydrolases"/>
    <property type="match status" value="1"/>
</dbReference>
<comment type="catalytic activity">
    <reaction evidence="9">
        <text>S-methyl-5'-thioadenosine + phosphate = 5-(methylsulfanyl)-alpha-D-ribose 1-phosphate + adenine</text>
        <dbReference type="Rhea" id="RHEA:11852"/>
        <dbReference type="ChEBI" id="CHEBI:16708"/>
        <dbReference type="ChEBI" id="CHEBI:17509"/>
        <dbReference type="ChEBI" id="CHEBI:43474"/>
        <dbReference type="ChEBI" id="CHEBI:58533"/>
        <dbReference type="EC" id="2.4.2.28"/>
    </reaction>
    <physiologicalReaction direction="left-to-right" evidence="9">
        <dbReference type="Rhea" id="RHEA:11853"/>
    </physiologicalReaction>
</comment>
<evidence type="ECO:0000256" key="5">
    <source>
        <dbReference type="ARBA" id="ARBA00022801"/>
    </source>
</evidence>
<evidence type="ECO:0000256" key="1">
    <source>
        <dbReference type="ARBA" id="ARBA00000553"/>
    </source>
</evidence>
<reference evidence="12" key="1">
    <citation type="submission" date="2016-10" db="EMBL/GenBank/DDBJ databases">
        <authorList>
            <person name="Varghese N."/>
            <person name="Submissions S."/>
        </authorList>
    </citation>
    <scope>NUCLEOTIDE SEQUENCE [LARGE SCALE GENOMIC DNA]</scope>
    <source>
        <strain evidence="12">DSM 11578</strain>
    </source>
</reference>
<evidence type="ECO:0000256" key="4">
    <source>
        <dbReference type="ARBA" id="ARBA00022723"/>
    </source>
</evidence>
<dbReference type="GO" id="GO:0016787">
    <property type="term" value="F:hydrolase activity"/>
    <property type="evidence" value="ECO:0007669"/>
    <property type="project" value="UniProtKB-KW"/>
</dbReference>
<dbReference type="NCBIfam" id="TIGR00726">
    <property type="entry name" value="peptidoglycan editing factor PgeF"/>
    <property type="match status" value="1"/>
</dbReference>
<protein>
    <recommendedName>
        <fullName evidence="10">Purine nucleoside phosphorylase</fullName>
    </recommendedName>
</protein>
<keyword evidence="6" id="KW-0862">Zinc</keyword>
<accession>A0A1I3X0Q0</accession>
<organism evidence="11 12">
    <name type="scientific">Methylophaga sulfidovorans</name>
    <dbReference type="NCBI Taxonomy" id="45496"/>
    <lineage>
        <taxon>Bacteria</taxon>
        <taxon>Pseudomonadati</taxon>
        <taxon>Pseudomonadota</taxon>
        <taxon>Gammaproteobacteria</taxon>
        <taxon>Thiotrichales</taxon>
        <taxon>Piscirickettsiaceae</taxon>
        <taxon>Methylophaga</taxon>
    </lineage>
</organism>
<sequence>MVRKVLEFITPDWTMPDHIQAYTTTRKGGISPSPYDSLNLANHVNDTAENVEKNRKTLATALKLPTSPLWLQQTHSTEVVNSQDWYEGIEADAIYCNQINHVCAIMTADCLPLLLSNESGTEVAAIHAGWRGLADGIIEKTIAQFDDAAEHIYAWLGPAIGPEKFEVGRDVYETFLSHDPMAEVAFQATDDSHFLADIYQLARLRLRQHGISRLSGGHYCTMTDASRFFSYRRDGETGRMVSLIWISNK</sequence>
<dbReference type="InterPro" id="IPR038371">
    <property type="entry name" value="Cu_polyphenol_OxRdtase_sf"/>
</dbReference>
<evidence type="ECO:0000256" key="10">
    <source>
        <dbReference type="RuleBase" id="RU361274"/>
    </source>
</evidence>
<dbReference type="GO" id="GO:0005507">
    <property type="term" value="F:copper ion binding"/>
    <property type="evidence" value="ECO:0007669"/>
    <property type="project" value="TreeGrafter"/>
</dbReference>